<dbReference type="GO" id="GO:0005524">
    <property type="term" value="F:ATP binding"/>
    <property type="evidence" value="ECO:0007669"/>
    <property type="project" value="UniProtKB-KW"/>
</dbReference>
<keyword evidence="9" id="KW-1185">Reference proteome</keyword>
<feature type="compositionally biased region" description="Low complexity" evidence="6">
    <location>
        <begin position="566"/>
        <end position="578"/>
    </location>
</feature>
<feature type="compositionally biased region" description="Basic and acidic residues" evidence="6">
    <location>
        <begin position="861"/>
        <end position="876"/>
    </location>
</feature>
<keyword evidence="5" id="KW-0143">Chaperone</keyword>
<dbReference type="SUPFAM" id="SSF100934">
    <property type="entry name" value="Heat shock protein 70kD (HSP70), C-terminal subdomain"/>
    <property type="match status" value="1"/>
</dbReference>
<evidence type="ECO:0000256" key="7">
    <source>
        <dbReference type="SAM" id="SignalP"/>
    </source>
</evidence>
<dbReference type="PANTHER" id="PTHR45639:SF3">
    <property type="entry name" value="HYPOXIA UP-REGULATED PROTEIN 1"/>
    <property type="match status" value="1"/>
</dbReference>
<feature type="compositionally biased region" description="Low complexity" evidence="6">
    <location>
        <begin position="893"/>
        <end position="905"/>
    </location>
</feature>
<keyword evidence="3" id="KW-0547">Nucleotide-binding</keyword>
<comment type="subcellular location">
    <subcellularLocation>
        <location evidence="1">Endoplasmic reticulum lumen</location>
    </subcellularLocation>
</comment>
<reference evidence="8 9" key="1">
    <citation type="journal article" date="2011" name="Proc. Natl. Acad. Sci. U.S.A.">
        <title>Comparative genomics of xylose-fermenting fungi for enhanced biofuel production.</title>
        <authorList>
            <person name="Wohlbach D.J."/>
            <person name="Kuo A."/>
            <person name="Sato T.K."/>
            <person name="Potts K.M."/>
            <person name="Salamov A.A."/>
            <person name="LaButti K.M."/>
            <person name="Sun H."/>
            <person name="Clum A."/>
            <person name="Pangilinan J.L."/>
            <person name="Lindquist E.A."/>
            <person name="Lucas S."/>
            <person name="Lapidus A."/>
            <person name="Jin M."/>
            <person name="Gunawan C."/>
            <person name="Balan V."/>
            <person name="Dale B.E."/>
            <person name="Jeffries T.W."/>
            <person name="Zinkel R."/>
            <person name="Barry K.W."/>
            <person name="Grigoriev I.V."/>
            <person name="Gasch A.P."/>
        </authorList>
    </citation>
    <scope>NUCLEOTIDE SEQUENCE [LARGE SCALE GENOMIC DNA]</scope>
    <source>
        <strain evidence="9">ATCC 10573 / BCRC 21748 / CBS 615 / JCM 9827 / NBRC 10315 / NRRL Y-1498 / VKM Y-70</strain>
    </source>
</reference>
<evidence type="ECO:0008006" key="10">
    <source>
        <dbReference type="Google" id="ProtNLM"/>
    </source>
</evidence>
<name>G3AXK4_CANTC</name>
<evidence type="ECO:0000313" key="9">
    <source>
        <dbReference type="Proteomes" id="UP000000707"/>
    </source>
</evidence>
<dbReference type="GO" id="GO:0005788">
    <property type="term" value="C:endoplasmic reticulum lumen"/>
    <property type="evidence" value="ECO:0007669"/>
    <property type="project" value="UniProtKB-SubCell"/>
</dbReference>
<feature type="region of interest" description="Disordered" evidence="6">
    <location>
        <begin position="553"/>
        <end position="587"/>
    </location>
</feature>
<evidence type="ECO:0000256" key="1">
    <source>
        <dbReference type="ARBA" id="ARBA00004319"/>
    </source>
</evidence>
<dbReference type="PANTHER" id="PTHR45639">
    <property type="entry name" value="HSC70CB, ISOFORM G-RELATED"/>
    <property type="match status" value="1"/>
</dbReference>
<dbReference type="KEGG" id="cten:18249340"/>
<dbReference type="SUPFAM" id="SSF53067">
    <property type="entry name" value="Actin-like ATPase domain"/>
    <property type="match status" value="2"/>
</dbReference>
<dbReference type="Gene3D" id="1.20.1270.10">
    <property type="match status" value="1"/>
</dbReference>
<evidence type="ECO:0000256" key="4">
    <source>
        <dbReference type="ARBA" id="ARBA00022840"/>
    </source>
</evidence>
<gene>
    <name evidence="8" type="ORF">CANTEDRAFT_128824</name>
</gene>
<dbReference type="Gene3D" id="3.90.640.10">
    <property type="entry name" value="Actin, Chain A, domain 4"/>
    <property type="match status" value="1"/>
</dbReference>
<dbReference type="EMBL" id="GL996510">
    <property type="protein sequence ID" value="EGV66406.1"/>
    <property type="molecule type" value="Genomic_DNA"/>
</dbReference>
<dbReference type="GO" id="GO:0140662">
    <property type="term" value="F:ATP-dependent protein folding chaperone"/>
    <property type="evidence" value="ECO:0007669"/>
    <property type="project" value="InterPro"/>
</dbReference>
<dbReference type="GeneID" id="18249340"/>
<feature type="chain" id="PRO_5013152859" description="Actin-like ATPase domain-containing protein" evidence="7">
    <location>
        <begin position="16"/>
        <end position="924"/>
    </location>
</feature>
<dbReference type="HOGENOM" id="CLU_005965_5_0_1"/>
<dbReference type="Pfam" id="PF00012">
    <property type="entry name" value="HSP70"/>
    <property type="match status" value="1"/>
</dbReference>
<accession>G3AXK4</accession>
<dbReference type="OrthoDB" id="10262720at2759"/>
<sequence>MKFFIAFYLLTLSLAAILGIDYGQQFTKAVMLAPGVQFEILLTEEARRKDLSSISIRPEKNGEIERVYGSAAQSLCTRFPHHCIGGIKSLLGKSFQDRDLSDYLSTHFGLKAIEDEDRTNAIKFDLGFANQSFAFSVEEVLAMTLKELKNRALKNLDENPVAKAIVDDVAISVPPYITQEQRQAYIDALEIAGYKNILGLVDEGTAVAINYASNQKYEQKDYDNKKKFHMIYDMGAGSTKATLFSITPFSNLTTKLELENIGFDVAFGGQALTQSIYNILIEKLTSSFGLDEDFELPPRAAARLLEGAEKAKIILSANSDYHLSLESILDEKDFKAVITREEFEEINIDNMVRITKPIMDALHGTGVSINELQSVILTGGSSRIPFVQKHLATLLGEQRIAKTVNADESCALGTTIKAFREKTSFSFNKDFVVEDKTYHNYEVSVNGEEFSVFEKGTPADSTKRINLGELIDDLSIELFEDGRYFKGYTVENVLDKTSSLTCNDDKAYKKQIFATFTLDSNKIFSFTKLEVECIKEGKDGFFKKFLNKEEPVDFEEEAPEAEENESTNSTASVNATDSSSRKSRKVLRPVSISIPRPQYPSLKPMSRPLKQRVTSKFKYLDSRDEYKIALDNTKNRLEAACYQLRNLIDEHEERISDELSVDNFRELVSETIEWLEFDSDDSPLSEFEDKIRQIQIRHDEIHAITKMSTTDLSLEGMTKLYEEGSSIMMKIQSKMLEFGSSISEIRQKYDKEGLDFDKENDRIKLQLLSKGEDKMMRLDRSLGKYKDLLTQLGETVQLNEKYFNKIAKRELFDTYEAMTESIVQMLADLVMLDESHQERMQLFNTKFEKLVERKKQKEFREKLKQEKANADGEKQGEVPIQEDEDVEHEQTEQTEQTEQETQQQDNNAENSFEPVDEEIVHDEL</sequence>
<dbReference type="InterPro" id="IPR029048">
    <property type="entry name" value="HSP70_C_sf"/>
</dbReference>
<dbReference type="InterPro" id="IPR013126">
    <property type="entry name" value="Hsp_70_fam"/>
</dbReference>
<protein>
    <recommendedName>
        <fullName evidence="10">Actin-like ATPase domain-containing protein</fullName>
    </recommendedName>
</protein>
<dbReference type="AlphaFoldDB" id="G3AXK4"/>
<dbReference type="InterPro" id="IPR043129">
    <property type="entry name" value="ATPase_NBD"/>
</dbReference>
<dbReference type="PROSITE" id="PS01036">
    <property type="entry name" value="HSP70_3"/>
    <property type="match status" value="1"/>
</dbReference>
<dbReference type="GO" id="GO:0034663">
    <property type="term" value="C:endoplasmic reticulum chaperone complex"/>
    <property type="evidence" value="ECO:0007669"/>
    <property type="project" value="TreeGrafter"/>
</dbReference>
<feature type="compositionally biased region" description="Acidic residues" evidence="6">
    <location>
        <begin position="914"/>
        <end position="924"/>
    </location>
</feature>
<evidence type="ECO:0000256" key="6">
    <source>
        <dbReference type="SAM" id="MobiDB-lite"/>
    </source>
</evidence>
<feature type="signal peptide" evidence="7">
    <location>
        <begin position="1"/>
        <end position="15"/>
    </location>
</feature>
<dbReference type="InterPro" id="IPR018181">
    <property type="entry name" value="Heat_shock_70_CS"/>
</dbReference>
<keyword evidence="4" id="KW-0067">ATP-binding</keyword>
<evidence type="ECO:0000256" key="2">
    <source>
        <dbReference type="ARBA" id="ARBA00022729"/>
    </source>
</evidence>
<organism evidence="9">
    <name type="scientific">Candida tenuis (strain ATCC 10573 / BCRC 21748 / CBS 615 / JCM 9827 / NBRC 10315 / NRRL Y-1498 / VKM Y-70)</name>
    <name type="common">Yeast</name>
    <name type="synonym">Yamadazyma tenuis</name>
    <dbReference type="NCBI Taxonomy" id="590646"/>
    <lineage>
        <taxon>Eukaryota</taxon>
        <taxon>Fungi</taxon>
        <taxon>Dikarya</taxon>
        <taxon>Ascomycota</taxon>
        <taxon>Saccharomycotina</taxon>
        <taxon>Pichiomycetes</taxon>
        <taxon>Debaryomycetaceae</taxon>
        <taxon>Yamadazyma</taxon>
    </lineage>
</organism>
<dbReference type="Proteomes" id="UP000000707">
    <property type="component" value="Unassembled WGS sequence"/>
</dbReference>
<dbReference type="GO" id="GO:0030968">
    <property type="term" value="P:endoplasmic reticulum unfolded protein response"/>
    <property type="evidence" value="ECO:0007669"/>
    <property type="project" value="TreeGrafter"/>
</dbReference>
<dbReference type="PRINTS" id="PR00301">
    <property type="entry name" value="HEATSHOCK70"/>
</dbReference>
<evidence type="ECO:0000256" key="3">
    <source>
        <dbReference type="ARBA" id="ARBA00022741"/>
    </source>
</evidence>
<feature type="compositionally biased region" description="Acidic residues" evidence="6">
    <location>
        <begin position="553"/>
        <end position="565"/>
    </location>
</feature>
<proteinExistence type="predicted"/>
<evidence type="ECO:0000256" key="5">
    <source>
        <dbReference type="ARBA" id="ARBA00023186"/>
    </source>
</evidence>
<dbReference type="eggNOG" id="KOG0104">
    <property type="taxonomic scope" value="Eukaryota"/>
</dbReference>
<evidence type="ECO:0000313" key="8">
    <source>
        <dbReference type="EMBL" id="EGV66406.1"/>
    </source>
</evidence>
<dbReference type="Gene3D" id="3.30.420.40">
    <property type="match status" value="2"/>
</dbReference>
<dbReference type="CDD" id="cd10230">
    <property type="entry name" value="ASKHA_NBD_HSP70_HYOU1"/>
    <property type="match status" value="1"/>
</dbReference>
<dbReference type="Gene3D" id="3.30.30.30">
    <property type="match status" value="1"/>
</dbReference>
<dbReference type="STRING" id="590646.G3AXK4"/>
<keyword evidence="2 7" id="KW-0732">Signal</keyword>
<feature type="region of interest" description="Disordered" evidence="6">
    <location>
        <begin position="861"/>
        <end position="924"/>
    </location>
</feature>